<dbReference type="RefSeq" id="WP_208850335.1">
    <property type="nucleotide sequence ID" value="NZ_JAGGDJ010000038.1"/>
</dbReference>
<gene>
    <name evidence="2" type="ORF">I8J29_26275</name>
</gene>
<dbReference type="EMBL" id="JAGGDJ010000038">
    <property type="protein sequence ID" value="MBO7747700.1"/>
    <property type="molecule type" value="Genomic_DNA"/>
</dbReference>
<feature type="coiled-coil region" evidence="1">
    <location>
        <begin position="9"/>
        <end position="135"/>
    </location>
</feature>
<sequence>MAEYGPDRLAEAKERMHRLEKAQRRQEQLRGRLREKEKQIVELEMKLEAEQADVEKLTRMSLANLFHTLLRSKEEQLELERQQALAAALNLQEARQAQERLKADIVDAGDELAACANAEVEYARLLAEREALLRTSAYATELAEMDAQIADRSLAAKELKEALTAGRRVMTSLEDASHSLEKAEGWGNWDLWGGGGVISTHMKHEHVDAAKTSMNNANHLMRSFRDELADLDRTVDVGIDISGMLKFGDYWFDGLITDWIVQKRIQEAQNQTLGALGEVRAVVNRLQSEFAAADAALQGSRTKRVAWIEAQRP</sequence>
<organism evidence="2 3">
    <name type="scientific">Paenibacillus artemisiicola</name>
    <dbReference type="NCBI Taxonomy" id="1172618"/>
    <lineage>
        <taxon>Bacteria</taxon>
        <taxon>Bacillati</taxon>
        <taxon>Bacillota</taxon>
        <taxon>Bacilli</taxon>
        <taxon>Bacillales</taxon>
        <taxon>Paenibacillaceae</taxon>
        <taxon>Paenibacillus</taxon>
    </lineage>
</organism>
<proteinExistence type="predicted"/>
<protein>
    <submittedName>
        <fullName evidence="2">Uncharacterized protein</fullName>
    </submittedName>
</protein>
<evidence type="ECO:0000313" key="3">
    <source>
        <dbReference type="Proteomes" id="UP000670947"/>
    </source>
</evidence>
<dbReference type="Proteomes" id="UP000670947">
    <property type="component" value="Unassembled WGS sequence"/>
</dbReference>
<name>A0ABS3WHU2_9BACL</name>
<evidence type="ECO:0000313" key="2">
    <source>
        <dbReference type="EMBL" id="MBO7747700.1"/>
    </source>
</evidence>
<accession>A0ABS3WHU2</accession>
<evidence type="ECO:0000256" key="1">
    <source>
        <dbReference type="SAM" id="Coils"/>
    </source>
</evidence>
<keyword evidence="3" id="KW-1185">Reference proteome</keyword>
<comment type="caution">
    <text evidence="2">The sequence shown here is derived from an EMBL/GenBank/DDBJ whole genome shotgun (WGS) entry which is preliminary data.</text>
</comment>
<keyword evidence="1" id="KW-0175">Coiled coil</keyword>
<reference evidence="2 3" key="1">
    <citation type="submission" date="2021-03" db="EMBL/GenBank/DDBJ databases">
        <title>Paenibacillus artemisicola MWE-103 whole genome sequence.</title>
        <authorList>
            <person name="Ham Y.J."/>
        </authorList>
    </citation>
    <scope>NUCLEOTIDE SEQUENCE [LARGE SCALE GENOMIC DNA]</scope>
    <source>
        <strain evidence="2 3">MWE-103</strain>
    </source>
</reference>